<feature type="non-terminal residue" evidence="2">
    <location>
        <position position="1"/>
    </location>
</feature>
<keyword evidence="3" id="KW-1185">Reference proteome</keyword>
<comment type="caution">
    <text evidence="2">The sequence shown here is derived from an EMBL/GenBank/DDBJ whole genome shotgun (WGS) entry which is preliminary data.</text>
</comment>
<organism evidence="2 3">
    <name type="scientific">Taxus chinensis</name>
    <name type="common">Chinese yew</name>
    <name type="synonym">Taxus wallichiana var. chinensis</name>
    <dbReference type="NCBI Taxonomy" id="29808"/>
    <lineage>
        <taxon>Eukaryota</taxon>
        <taxon>Viridiplantae</taxon>
        <taxon>Streptophyta</taxon>
        <taxon>Embryophyta</taxon>
        <taxon>Tracheophyta</taxon>
        <taxon>Spermatophyta</taxon>
        <taxon>Pinopsida</taxon>
        <taxon>Pinidae</taxon>
        <taxon>Conifers II</taxon>
        <taxon>Cupressales</taxon>
        <taxon>Taxaceae</taxon>
        <taxon>Taxus</taxon>
    </lineage>
</organism>
<dbReference type="AlphaFoldDB" id="A0AA38F868"/>
<accession>A0AA38F868</accession>
<evidence type="ECO:0000313" key="2">
    <source>
        <dbReference type="EMBL" id="KAH9291867.1"/>
    </source>
</evidence>
<name>A0AA38F868_TAXCH</name>
<proteinExistence type="predicted"/>
<evidence type="ECO:0000256" key="1">
    <source>
        <dbReference type="SAM" id="MobiDB-lite"/>
    </source>
</evidence>
<feature type="non-terminal residue" evidence="2">
    <location>
        <position position="69"/>
    </location>
</feature>
<sequence>SLHLRQCLEDSFHLQSPESNRTVPDGQSTFSGTDLIPGDEISPVGRDHSVTAVIPVDADFTAEGKIKVP</sequence>
<protein>
    <submittedName>
        <fullName evidence="2">Uncharacterized protein</fullName>
    </submittedName>
</protein>
<evidence type="ECO:0000313" key="3">
    <source>
        <dbReference type="Proteomes" id="UP000824469"/>
    </source>
</evidence>
<reference evidence="2 3" key="1">
    <citation type="journal article" date="2021" name="Nat. Plants">
        <title>The Taxus genome provides insights into paclitaxel biosynthesis.</title>
        <authorList>
            <person name="Xiong X."/>
            <person name="Gou J."/>
            <person name="Liao Q."/>
            <person name="Li Y."/>
            <person name="Zhou Q."/>
            <person name="Bi G."/>
            <person name="Li C."/>
            <person name="Du R."/>
            <person name="Wang X."/>
            <person name="Sun T."/>
            <person name="Guo L."/>
            <person name="Liang H."/>
            <person name="Lu P."/>
            <person name="Wu Y."/>
            <person name="Zhang Z."/>
            <person name="Ro D.K."/>
            <person name="Shang Y."/>
            <person name="Huang S."/>
            <person name="Yan J."/>
        </authorList>
    </citation>
    <scope>NUCLEOTIDE SEQUENCE [LARGE SCALE GENOMIC DNA]</scope>
    <source>
        <strain evidence="2">Ta-2019</strain>
    </source>
</reference>
<dbReference type="EMBL" id="JAHRHJ020003365">
    <property type="protein sequence ID" value="KAH9291867.1"/>
    <property type="molecule type" value="Genomic_DNA"/>
</dbReference>
<gene>
    <name evidence="2" type="ORF">KI387_042939</name>
</gene>
<feature type="region of interest" description="Disordered" evidence="1">
    <location>
        <begin position="13"/>
        <end position="35"/>
    </location>
</feature>
<dbReference type="Proteomes" id="UP000824469">
    <property type="component" value="Unassembled WGS sequence"/>
</dbReference>
<feature type="compositionally biased region" description="Polar residues" evidence="1">
    <location>
        <begin position="13"/>
        <end position="32"/>
    </location>
</feature>